<dbReference type="PRINTS" id="PR00991">
    <property type="entry name" value="6PFRUCTKNASE"/>
</dbReference>
<evidence type="ECO:0000256" key="4">
    <source>
        <dbReference type="ARBA" id="ARBA00023268"/>
    </source>
</evidence>
<dbReference type="EMBL" id="CAWYQH010000108">
    <property type="protein sequence ID" value="CAK8688828.1"/>
    <property type="molecule type" value="Genomic_DNA"/>
</dbReference>
<dbReference type="CDD" id="cd07067">
    <property type="entry name" value="HP_PGM_like"/>
    <property type="match status" value="1"/>
</dbReference>
<dbReference type="Pfam" id="PF01591">
    <property type="entry name" value="6PF2K"/>
    <property type="match status" value="1"/>
</dbReference>
<dbReference type="SMART" id="SM00855">
    <property type="entry name" value="PGAM"/>
    <property type="match status" value="1"/>
</dbReference>
<proteinExistence type="inferred from homology"/>
<dbReference type="InterPro" id="IPR027417">
    <property type="entry name" value="P-loop_NTPase"/>
</dbReference>
<organism evidence="7 8">
    <name type="scientific">Clavelina lepadiformis</name>
    <name type="common">Light-bulb sea squirt</name>
    <name type="synonym">Ascidia lepadiformis</name>
    <dbReference type="NCBI Taxonomy" id="159417"/>
    <lineage>
        <taxon>Eukaryota</taxon>
        <taxon>Metazoa</taxon>
        <taxon>Chordata</taxon>
        <taxon>Tunicata</taxon>
        <taxon>Ascidiacea</taxon>
        <taxon>Aplousobranchia</taxon>
        <taxon>Clavelinidae</taxon>
        <taxon>Clavelina</taxon>
    </lineage>
</organism>
<gene>
    <name evidence="7" type="ORF">CVLEPA_LOCUS20795</name>
</gene>
<name>A0ABP0GBH2_CLALP</name>
<dbReference type="Gene3D" id="3.40.50.1240">
    <property type="entry name" value="Phosphoglycerate mutase-like"/>
    <property type="match status" value="1"/>
</dbReference>
<evidence type="ECO:0000256" key="1">
    <source>
        <dbReference type="ARBA" id="ARBA00008408"/>
    </source>
</evidence>
<dbReference type="InterPro" id="IPR013078">
    <property type="entry name" value="His_Pase_superF_clade-1"/>
</dbReference>
<dbReference type="PROSITE" id="PS00175">
    <property type="entry name" value="PG_MUTASE"/>
    <property type="match status" value="1"/>
</dbReference>
<dbReference type="InterPro" id="IPR003094">
    <property type="entry name" value="6Pfruct_kin"/>
</dbReference>
<dbReference type="Pfam" id="PF00300">
    <property type="entry name" value="His_Phos_1"/>
    <property type="match status" value="1"/>
</dbReference>
<feature type="compositionally biased region" description="Acidic residues" evidence="5">
    <location>
        <begin position="621"/>
        <end position="634"/>
    </location>
</feature>
<dbReference type="Proteomes" id="UP001642483">
    <property type="component" value="Unassembled WGS sequence"/>
</dbReference>
<dbReference type="InterPro" id="IPR001345">
    <property type="entry name" value="PG/BPGM_mutase_AS"/>
</dbReference>
<sequence length="634" mass="72028">MSVGTVNKAMLFDDLFLLFSVDIIYLKIIYQYIYFKEVKMPHLIGCGPKLSNAPTIVVMVGLPARGKTYIAKKLTRYFNWVGLNTKVFNVGQYRRETVHFTSHDFFRADNEEAMKIRKQCAMEALKDVCKWLKGDGMIAVYDATNTTRSRRNAILDFAEEHCFRVFFIESICDDPGVVEQNVAEVKVNGPDYRDVEPDEAMHDFNKRISHYKDTYEAIDPVLDEELSYIKVVDVGRRFQVNRVADHIQSRIVYYLMNIHVAPRSIYLCRHGESDMNIKGRIGGDSSLSPNGEQFSIKLAEFIEGQDINDLKVWTSELKRTSQTAEHIKAPVESWKALNEISAGVCEGMTYAEIQENFSDEFALRDQDKYHYRYPMGESYHDLVTRLEPVIMELERSENVLVICHQAVMRCILAYYFNETSDSLPYIRCPLHTVVKLTPVAYGCKVESYPLGVQAVDTHRPKPEVVSPGRNPDEALSTAPDYPVASPIVTVNPNPVPAIEEPKEECPMLTESSRKRTFSFPGSHVPLHYSKHLVYHDQSDMNAARLRARIRHRSDNADDLAKLTELDGSGDIRRGRSMPLFKGIEEELTPLVSSDEENASDSDKKDSTSNKVSFGCGHADDDFTGLEDEPPIALQ</sequence>
<dbReference type="InterPro" id="IPR013079">
    <property type="entry name" value="6Phosfructo_kin"/>
</dbReference>
<keyword evidence="8" id="KW-1185">Reference proteome</keyword>
<dbReference type="PANTHER" id="PTHR10606">
    <property type="entry name" value="6-PHOSPHOFRUCTO-2-KINASE/FRUCTOSE-2,6-BISPHOSPHATASE"/>
    <property type="match status" value="1"/>
</dbReference>
<comment type="caution">
    <text evidence="7">The sequence shown here is derived from an EMBL/GenBank/DDBJ whole genome shotgun (WGS) entry which is preliminary data.</text>
</comment>
<protein>
    <recommendedName>
        <fullName evidence="6">6-phosphofructo-2-kinase domain-containing protein</fullName>
    </recommendedName>
</protein>
<keyword evidence="3" id="KW-0067">ATP-binding</keyword>
<dbReference type="SUPFAM" id="SSF53254">
    <property type="entry name" value="Phosphoglycerate mutase-like"/>
    <property type="match status" value="1"/>
</dbReference>
<evidence type="ECO:0000256" key="2">
    <source>
        <dbReference type="ARBA" id="ARBA00022741"/>
    </source>
</evidence>
<comment type="similarity">
    <text evidence="1">In the C-terminal section; belongs to the phosphoglycerate mutase family.</text>
</comment>
<evidence type="ECO:0000256" key="5">
    <source>
        <dbReference type="SAM" id="MobiDB-lite"/>
    </source>
</evidence>
<accession>A0ABP0GBH2</accession>
<evidence type="ECO:0000256" key="3">
    <source>
        <dbReference type="ARBA" id="ARBA00022840"/>
    </source>
</evidence>
<evidence type="ECO:0000313" key="8">
    <source>
        <dbReference type="Proteomes" id="UP001642483"/>
    </source>
</evidence>
<dbReference type="Gene3D" id="3.40.50.300">
    <property type="entry name" value="P-loop containing nucleotide triphosphate hydrolases"/>
    <property type="match status" value="1"/>
</dbReference>
<evidence type="ECO:0000313" key="7">
    <source>
        <dbReference type="EMBL" id="CAK8688828.1"/>
    </source>
</evidence>
<dbReference type="PANTHER" id="PTHR10606:SF44">
    <property type="entry name" value="6-PHOSPHOFRUCTO 2-KINASE_FRUCTOSE 2,6-BISPHOSPHATASE LONG FORM"/>
    <property type="match status" value="1"/>
</dbReference>
<reference evidence="7 8" key="1">
    <citation type="submission" date="2024-02" db="EMBL/GenBank/DDBJ databases">
        <authorList>
            <person name="Daric V."/>
            <person name="Darras S."/>
        </authorList>
    </citation>
    <scope>NUCLEOTIDE SEQUENCE [LARGE SCALE GENOMIC DNA]</scope>
</reference>
<dbReference type="SUPFAM" id="SSF52540">
    <property type="entry name" value="P-loop containing nucleoside triphosphate hydrolases"/>
    <property type="match status" value="1"/>
</dbReference>
<dbReference type="InterPro" id="IPR029033">
    <property type="entry name" value="His_PPase_superfam"/>
</dbReference>
<keyword evidence="2" id="KW-0547">Nucleotide-binding</keyword>
<keyword evidence="4" id="KW-0511">Multifunctional enzyme</keyword>
<evidence type="ECO:0000259" key="6">
    <source>
        <dbReference type="Pfam" id="PF01591"/>
    </source>
</evidence>
<feature type="region of interest" description="Disordered" evidence="5">
    <location>
        <begin position="586"/>
        <end position="634"/>
    </location>
</feature>
<feature type="domain" description="6-phosphofructo-2-kinase" evidence="6">
    <location>
        <begin position="46"/>
        <end position="262"/>
    </location>
</feature>